<dbReference type="KEGG" id="pchm:VFPPC_07669"/>
<feature type="coiled-coil region" evidence="1">
    <location>
        <begin position="652"/>
        <end position="706"/>
    </location>
</feature>
<feature type="region of interest" description="Disordered" evidence="2">
    <location>
        <begin position="140"/>
        <end position="160"/>
    </location>
</feature>
<organism evidence="3 4">
    <name type="scientific">Pochonia chlamydosporia 170</name>
    <dbReference type="NCBI Taxonomy" id="1380566"/>
    <lineage>
        <taxon>Eukaryota</taxon>
        <taxon>Fungi</taxon>
        <taxon>Dikarya</taxon>
        <taxon>Ascomycota</taxon>
        <taxon>Pezizomycotina</taxon>
        <taxon>Sordariomycetes</taxon>
        <taxon>Hypocreomycetidae</taxon>
        <taxon>Hypocreales</taxon>
        <taxon>Clavicipitaceae</taxon>
        <taxon>Pochonia</taxon>
    </lineage>
</organism>
<gene>
    <name evidence="3" type="ORF">VFPPC_07669</name>
</gene>
<feature type="region of interest" description="Disordered" evidence="2">
    <location>
        <begin position="68"/>
        <end position="102"/>
    </location>
</feature>
<sequence length="789" mass="91242">MQVRSRSPSRERTSRLGGTRKPPIIVEERRQRHVSREREPVRERERERVRWNEPRAWNTFYDDEYGGYDPYHFQKPPAQNNKIIQPEPRRYPPPPPPRVSSSRVPYFEREEIYASDTGEDIEMDPSSRYIRRRPSSYSRRSWSHTTSLQRQPAVRMNPKDPKDVTVHMSLDAAPDLEGFLEENARLRRLGHFDAALSHFDETLASSLDNMYVRVQYAHCLYDARQYRKLAELAKKYPLAEEDSFDNGLFLNWTLLLRKAETFSEFDFHDTIEEEQLITQALNGFHYDRLDSTDLQILTLVVCMSPEDKVKDIAWYRVLDTLTSQHRIWDFRDIYLALEEKFGFKEARDVLYGPPLGGSPVNSIIADWSEVDDDETMLFGTLDLFASLAFACMKTKGNSKDAKKCLQAAERLATLLLERNIASLKTRPCLMWIMAGVFFEEYSMNRLEGNNISFTGPFRGEYRVSTRIFPNDELPLYAPHEDEIPSWSPKASGISDEAKKTTRVVLKAAEEIGDLPVQVGCLQQLLDQGSDNPSREIKRINELWMSAGNMASYLRLQLFRFMLVKTETDKRNVRRAILEHGESLSGGFTEYCRCMILRALSSKTWEKELYLDRANDTFPDDAEEEEKEEEDDQIVKYPKPSKGEVVTRDVARKGGLKRRETQYEEERKKVEEEKTKKLELEVRERREAEKDVQIKKLKEELEALKRERPPPAMQAQIAWDEWGVAKSKKKKKERVEGGNSTRDAVDTGLSGVGAADEVEIEGANRVTRRTDSERKEGTGTGDGPTVEVVD</sequence>
<comment type="caution">
    <text evidence="3">The sequence shown here is derived from an EMBL/GenBank/DDBJ whole genome shotgun (WGS) entry which is preliminary data.</text>
</comment>
<evidence type="ECO:0000256" key="2">
    <source>
        <dbReference type="SAM" id="MobiDB-lite"/>
    </source>
</evidence>
<feature type="region of interest" description="Disordered" evidence="2">
    <location>
        <begin position="1"/>
        <end position="48"/>
    </location>
</feature>
<dbReference type="AlphaFoldDB" id="A0A179FKB4"/>
<feature type="compositionally biased region" description="Basic and acidic residues" evidence="2">
    <location>
        <begin position="26"/>
        <end position="48"/>
    </location>
</feature>
<dbReference type="GeneID" id="28850483"/>
<dbReference type="EMBL" id="LSBJ02000004">
    <property type="protein sequence ID" value="OAQ66055.1"/>
    <property type="molecule type" value="Genomic_DNA"/>
</dbReference>
<dbReference type="Proteomes" id="UP000078397">
    <property type="component" value="Unassembled WGS sequence"/>
</dbReference>
<name>A0A179FKB4_METCM</name>
<evidence type="ECO:0000313" key="4">
    <source>
        <dbReference type="Proteomes" id="UP000078397"/>
    </source>
</evidence>
<protein>
    <submittedName>
        <fullName evidence="3">Tetratricopeptide repeat domain-containing protein</fullName>
    </submittedName>
</protein>
<keyword evidence="4" id="KW-1185">Reference proteome</keyword>
<feature type="region of interest" description="Disordered" evidence="2">
    <location>
        <begin position="722"/>
        <end position="789"/>
    </location>
</feature>
<feature type="compositionally biased region" description="Basic and acidic residues" evidence="2">
    <location>
        <begin position="767"/>
        <end position="776"/>
    </location>
</feature>
<keyword evidence="1" id="KW-0175">Coiled coil</keyword>
<accession>A0A179FKB4</accession>
<evidence type="ECO:0000313" key="3">
    <source>
        <dbReference type="EMBL" id="OAQ66055.1"/>
    </source>
</evidence>
<dbReference type="STRING" id="1380566.A0A179FKB4"/>
<proteinExistence type="predicted"/>
<reference evidence="3 4" key="1">
    <citation type="journal article" date="2016" name="PLoS Pathog.">
        <title>Biosynthesis of antibiotic leucinostatins in bio-control fungus Purpureocillium lilacinum and their inhibition on phytophthora revealed by genome mining.</title>
        <authorList>
            <person name="Wang G."/>
            <person name="Liu Z."/>
            <person name="Lin R."/>
            <person name="Li E."/>
            <person name="Mao Z."/>
            <person name="Ling J."/>
            <person name="Yang Y."/>
            <person name="Yin W.B."/>
            <person name="Xie B."/>
        </authorList>
    </citation>
    <scope>NUCLEOTIDE SEQUENCE [LARGE SCALE GENOMIC DNA]</scope>
    <source>
        <strain evidence="3">170</strain>
    </source>
</reference>
<evidence type="ECO:0000256" key="1">
    <source>
        <dbReference type="SAM" id="Coils"/>
    </source>
</evidence>
<dbReference type="OrthoDB" id="4838614at2759"/>
<dbReference type="RefSeq" id="XP_018143142.1">
    <property type="nucleotide sequence ID" value="XM_018286489.1"/>
</dbReference>